<comment type="caution">
    <text evidence="2">The sequence shown here is derived from an EMBL/GenBank/DDBJ whole genome shotgun (WGS) entry which is preliminary data.</text>
</comment>
<evidence type="ECO:0000313" key="2">
    <source>
        <dbReference type="EMBL" id="GAO17314.1"/>
    </source>
</evidence>
<feature type="transmembrane region" description="Helical" evidence="1">
    <location>
        <begin position="66"/>
        <end position="88"/>
    </location>
</feature>
<name>A0A1B5L4D3_USTVR</name>
<dbReference type="AlphaFoldDB" id="A0A1B5L4D3"/>
<sequence length="100" mass="10861">MKDALAPGALTSARVTSIMITEGMAQREPNAGVARPIKPNWRKRQLIIIVKAGRLAYVHLLSPSSFALLVAQGQLVCHGTGALTFVLVRAYDRRHATRGK</sequence>
<reference evidence="3" key="1">
    <citation type="journal article" date="2016" name="Genome Announc.">
        <title>Genome sequence of Ustilaginoidea virens IPU010, a rice pathogenic fungus causing false smut.</title>
        <authorList>
            <person name="Kumagai T."/>
            <person name="Ishii T."/>
            <person name="Terai G."/>
            <person name="Umemura M."/>
            <person name="Machida M."/>
            <person name="Asai K."/>
        </authorList>
    </citation>
    <scope>NUCLEOTIDE SEQUENCE [LARGE SCALE GENOMIC DNA]</scope>
    <source>
        <strain evidence="3">IPU010</strain>
    </source>
</reference>
<keyword evidence="1" id="KW-0812">Transmembrane</keyword>
<organism evidence="2 3">
    <name type="scientific">Ustilaginoidea virens</name>
    <name type="common">Rice false smut fungus</name>
    <name type="synonym">Villosiclava virens</name>
    <dbReference type="NCBI Taxonomy" id="1159556"/>
    <lineage>
        <taxon>Eukaryota</taxon>
        <taxon>Fungi</taxon>
        <taxon>Dikarya</taxon>
        <taxon>Ascomycota</taxon>
        <taxon>Pezizomycotina</taxon>
        <taxon>Sordariomycetes</taxon>
        <taxon>Hypocreomycetidae</taxon>
        <taxon>Hypocreales</taxon>
        <taxon>Clavicipitaceae</taxon>
        <taxon>Ustilaginoidea</taxon>
    </lineage>
</organism>
<dbReference type="EMBL" id="BBTG02000028">
    <property type="protein sequence ID" value="GAO17314.1"/>
    <property type="molecule type" value="Genomic_DNA"/>
</dbReference>
<evidence type="ECO:0000313" key="3">
    <source>
        <dbReference type="Proteomes" id="UP000054053"/>
    </source>
</evidence>
<protein>
    <submittedName>
        <fullName evidence="2">Uncharacterized protein</fullName>
    </submittedName>
</protein>
<evidence type="ECO:0000256" key="1">
    <source>
        <dbReference type="SAM" id="Phobius"/>
    </source>
</evidence>
<dbReference type="Proteomes" id="UP000054053">
    <property type="component" value="Unassembled WGS sequence"/>
</dbReference>
<keyword evidence="1" id="KW-0472">Membrane</keyword>
<gene>
    <name evidence="2" type="ORF">UVI_02044720</name>
</gene>
<proteinExistence type="predicted"/>
<accession>A0A1B5L4D3</accession>
<keyword evidence="1" id="KW-1133">Transmembrane helix</keyword>